<evidence type="ECO:0000313" key="3">
    <source>
        <dbReference type="EMBL" id="GCB89434.1"/>
    </source>
</evidence>
<dbReference type="GO" id="GO:0008240">
    <property type="term" value="F:tripeptidyl-peptidase activity"/>
    <property type="evidence" value="ECO:0007669"/>
    <property type="project" value="TreeGrafter"/>
</dbReference>
<sequence>MIIPSSLPQRRRLAAASVAALIAALPACAGGAGAGRTGTVSSAAARAASSMSAAPTATAQPFRHVPTQAVCRRVLGSACYAADAVRRAYGVDKLDAAGITGKGRTVVVWEEVVPDTLRADLETFSTTMKLPLPDLTVDRYAPAGHIAPFDAQNARMAGAALETTLDTQMVHMLAPDAKIVVTQIGLPEHAYASPSPGTPTTPSAQDARRAAAVGAALILDGIAQSVRNHRPDAISISYGIEEYTAAGDSQAPAEGLLAFSPALAEVVASGTTLTASTGDFGAAPPVGPGRERVRSVSWPASDPSVLALGGSRLHLDAEGRRTGPDTVWHDRAGATGGGPSQTFARPRYQDRVADVVGGRRGTPDISMDGSASGGTLVYQGFLPAGAGWLPVGGTSEAAPMFAALVALANQEAGRRLGALHEALYALAGDPHGGVVDITEGDNGPYGFQAGPGYDLASGLGTVDASVLVPQLAARVRPRR</sequence>
<dbReference type="AlphaFoldDB" id="A0A059W1P0"/>
<dbReference type="STRING" id="68570.DC74_1306"/>
<dbReference type="PROSITE" id="PS51695">
    <property type="entry name" value="SEDOLISIN"/>
    <property type="match status" value="1"/>
</dbReference>
<evidence type="ECO:0000313" key="4">
    <source>
        <dbReference type="Proteomes" id="UP000288351"/>
    </source>
</evidence>
<dbReference type="InterPro" id="IPR000209">
    <property type="entry name" value="Peptidase_S8/S53_dom"/>
</dbReference>
<protein>
    <submittedName>
        <fullName evidence="3">Kumamolisin</fullName>
    </submittedName>
</protein>
<evidence type="ECO:0000256" key="2">
    <source>
        <dbReference type="SAM" id="SignalP"/>
    </source>
</evidence>
<dbReference type="RefSeq" id="WP_020929166.1">
    <property type="nucleotide sequence ID" value="NZ_BHXC01000006.1"/>
</dbReference>
<dbReference type="PANTHER" id="PTHR14218:SF15">
    <property type="entry name" value="TRIPEPTIDYL-PEPTIDASE 1"/>
    <property type="match status" value="1"/>
</dbReference>
<comment type="caution">
    <text evidence="3">The sequence shown here is derived from an EMBL/GenBank/DDBJ whole genome shotgun (WGS) entry which is preliminary data.</text>
</comment>
<feature type="chain" id="PRO_5043612915" evidence="2">
    <location>
        <begin position="30"/>
        <end position="479"/>
    </location>
</feature>
<dbReference type="EMBL" id="BHXC01000006">
    <property type="protein sequence ID" value="GCB89434.1"/>
    <property type="molecule type" value="Genomic_DNA"/>
</dbReference>
<dbReference type="Pfam" id="PF00082">
    <property type="entry name" value="Peptidase_S8"/>
    <property type="match status" value="1"/>
</dbReference>
<organism evidence="3 4">
    <name type="scientific">Streptomyces noursei</name>
    <name type="common">Streptomyces albulus</name>
    <dbReference type="NCBI Taxonomy" id="1971"/>
    <lineage>
        <taxon>Bacteria</taxon>
        <taxon>Bacillati</taxon>
        <taxon>Actinomycetota</taxon>
        <taxon>Actinomycetes</taxon>
        <taxon>Kitasatosporales</taxon>
        <taxon>Streptomycetaceae</taxon>
        <taxon>Streptomyces</taxon>
    </lineage>
</organism>
<name>A0A059W1P0_STRNR</name>
<reference evidence="3 4" key="1">
    <citation type="journal article" date="2019" name="Microbiol. Resour. Announc.">
        <title>Draft Genome Sequence of the Most Traditional epsilon-Poly-l-Lysine Producer, Streptomyces albulus NBRC14147.</title>
        <authorList>
            <person name="Yamanaka K."/>
            <person name="Hamano Y."/>
        </authorList>
    </citation>
    <scope>NUCLEOTIDE SEQUENCE [LARGE SCALE GENOMIC DNA]</scope>
    <source>
        <strain evidence="3 4">NBRC 14147</strain>
    </source>
</reference>
<feature type="compositionally biased region" description="Basic and acidic residues" evidence="1">
    <location>
        <begin position="315"/>
        <end position="332"/>
    </location>
</feature>
<feature type="region of interest" description="Disordered" evidence="1">
    <location>
        <begin position="315"/>
        <end position="344"/>
    </location>
</feature>
<gene>
    <name evidence="3" type="ORF">SALB_02109</name>
</gene>
<dbReference type="PANTHER" id="PTHR14218">
    <property type="entry name" value="PROTEASE S8 TRIPEPTIDYL PEPTIDASE I CLN2"/>
    <property type="match status" value="1"/>
</dbReference>
<dbReference type="InterPro" id="IPR036852">
    <property type="entry name" value="Peptidase_S8/S53_dom_sf"/>
</dbReference>
<dbReference type="Proteomes" id="UP000288351">
    <property type="component" value="Unassembled WGS sequence"/>
</dbReference>
<feature type="signal peptide" evidence="2">
    <location>
        <begin position="1"/>
        <end position="29"/>
    </location>
</feature>
<dbReference type="Gene3D" id="3.40.50.200">
    <property type="entry name" value="Peptidase S8/S53 domain"/>
    <property type="match status" value="1"/>
</dbReference>
<dbReference type="GO" id="GO:0004252">
    <property type="term" value="F:serine-type endopeptidase activity"/>
    <property type="evidence" value="ECO:0007669"/>
    <property type="project" value="InterPro"/>
</dbReference>
<dbReference type="eggNOG" id="COG4934">
    <property type="taxonomic scope" value="Bacteria"/>
</dbReference>
<dbReference type="CDD" id="cd04056">
    <property type="entry name" value="Peptidases_S53"/>
    <property type="match status" value="1"/>
</dbReference>
<proteinExistence type="predicted"/>
<dbReference type="InterPro" id="IPR050819">
    <property type="entry name" value="Tripeptidyl-peptidase_I"/>
</dbReference>
<dbReference type="SUPFAM" id="SSF52743">
    <property type="entry name" value="Subtilisin-like"/>
    <property type="match status" value="1"/>
</dbReference>
<evidence type="ECO:0000256" key="1">
    <source>
        <dbReference type="SAM" id="MobiDB-lite"/>
    </source>
</evidence>
<dbReference type="GO" id="GO:0006508">
    <property type="term" value="P:proteolysis"/>
    <property type="evidence" value="ECO:0007669"/>
    <property type="project" value="InterPro"/>
</dbReference>
<accession>A0A059W1P0</accession>
<dbReference type="InterPro" id="IPR030400">
    <property type="entry name" value="Sedolisin_dom"/>
</dbReference>
<feature type="region of interest" description="Disordered" evidence="1">
    <location>
        <begin position="274"/>
        <end position="298"/>
    </location>
</feature>
<keyword evidence="2" id="KW-0732">Signal</keyword>